<proteinExistence type="inferred from homology"/>
<organism evidence="10 11">
    <name type="scientific">Orchesella cincta</name>
    <name type="common">Springtail</name>
    <name type="synonym">Podura cincta</name>
    <dbReference type="NCBI Taxonomy" id="48709"/>
    <lineage>
        <taxon>Eukaryota</taxon>
        <taxon>Metazoa</taxon>
        <taxon>Ecdysozoa</taxon>
        <taxon>Arthropoda</taxon>
        <taxon>Hexapoda</taxon>
        <taxon>Collembola</taxon>
        <taxon>Entomobryomorpha</taxon>
        <taxon>Entomobryoidea</taxon>
        <taxon>Orchesellidae</taxon>
        <taxon>Orchesellinae</taxon>
        <taxon>Orchesella</taxon>
    </lineage>
</organism>
<dbReference type="SUPFAM" id="SSF51735">
    <property type="entry name" value="NAD(P)-binding Rossmann-fold domains"/>
    <property type="match status" value="1"/>
</dbReference>
<dbReference type="PROSITE" id="PS50812">
    <property type="entry name" value="PWWP"/>
    <property type="match status" value="1"/>
</dbReference>
<evidence type="ECO:0000259" key="9">
    <source>
        <dbReference type="PROSITE" id="PS50812"/>
    </source>
</evidence>
<dbReference type="Pfam" id="PF00855">
    <property type="entry name" value="PWWP"/>
    <property type="match status" value="1"/>
</dbReference>
<evidence type="ECO:0000256" key="4">
    <source>
        <dbReference type="ARBA" id="ARBA00030287"/>
    </source>
</evidence>
<dbReference type="InterPro" id="IPR008927">
    <property type="entry name" value="6-PGluconate_DH-like_C_sf"/>
</dbReference>
<dbReference type="GO" id="GO:0003677">
    <property type="term" value="F:DNA binding"/>
    <property type="evidence" value="ECO:0007669"/>
    <property type="project" value="TreeGrafter"/>
</dbReference>
<evidence type="ECO:0000256" key="7">
    <source>
        <dbReference type="ARBA" id="ARBA00082969"/>
    </source>
</evidence>
<comment type="caution">
    <text evidence="10">The sequence shown here is derived from an EMBL/GenBank/DDBJ whole genome shotgun (WGS) entry which is preliminary data.</text>
</comment>
<dbReference type="Gene3D" id="1.10.1040.10">
    <property type="entry name" value="N-(1-d-carboxylethyl)-l-norvaline Dehydrogenase, domain 2"/>
    <property type="match status" value="1"/>
</dbReference>
<dbReference type="InterPro" id="IPR036291">
    <property type="entry name" value="NAD(P)-bd_dom_sf"/>
</dbReference>
<dbReference type="FunFam" id="3.40.50.720:FF:000058">
    <property type="entry name" value="Putative oxidoreductase GLYR1 homolog"/>
    <property type="match status" value="1"/>
</dbReference>
<dbReference type="InterPro" id="IPR035501">
    <property type="entry name" value="GLYR1_PWWP"/>
</dbReference>
<protein>
    <recommendedName>
        <fullName evidence="5">Cytokine-like nuclear factor N-PAC</fullName>
    </recommendedName>
    <alternativeName>
        <fullName evidence="4">Glyoxylate reductase 1 homolog</fullName>
    </alternativeName>
    <alternativeName>
        <fullName evidence="7">Nuclear protein NP60 homolog</fullName>
    </alternativeName>
    <alternativeName>
        <fullName evidence="6">Putative oxidoreductase GLYR1 homolog</fullName>
    </alternativeName>
</protein>
<reference evidence="10 11" key="1">
    <citation type="journal article" date="2016" name="Genome Biol. Evol.">
        <title>Gene Family Evolution Reflects Adaptation to Soil Environmental Stressors in the Genome of the Collembolan Orchesella cincta.</title>
        <authorList>
            <person name="Faddeeva-Vakhrusheva A."/>
            <person name="Derks M.F."/>
            <person name="Anvar S.Y."/>
            <person name="Agamennone V."/>
            <person name="Suring W."/>
            <person name="Smit S."/>
            <person name="van Straalen N.M."/>
            <person name="Roelofs D."/>
        </authorList>
    </citation>
    <scope>NUCLEOTIDE SEQUENCE [LARGE SCALE GENOMIC DNA]</scope>
    <source>
        <tissue evidence="10">Mixed pool</tissue>
    </source>
</reference>
<dbReference type="GO" id="GO:0140673">
    <property type="term" value="P:transcription elongation-coupled chromatin remodeling"/>
    <property type="evidence" value="ECO:0007669"/>
    <property type="project" value="TreeGrafter"/>
</dbReference>
<evidence type="ECO:0000256" key="8">
    <source>
        <dbReference type="SAM" id="MobiDB-lite"/>
    </source>
</evidence>
<dbReference type="Pfam" id="PF03446">
    <property type="entry name" value="NAD_binding_2"/>
    <property type="match status" value="1"/>
</dbReference>
<dbReference type="GO" id="GO:0051287">
    <property type="term" value="F:NAD binding"/>
    <property type="evidence" value="ECO:0007669"/>
    <property type="project" value="InterPro"/>
</dbReference>
<feature type="compositionally biased region" description="Acidic residues" evidence="8">
    <location>
        <begin position="214"/>
        <end position="231"/>
    </location>
</feature>
<evidence type="ECO:0000313" key="11">
    <source>
        <dbReference type="Proteomes" id="UP000094527"/>
    </source>
</evidence>
<dbReference type="Gene3D" id="3.40.50.720">
    <property type="entry name" value="NAD(P)-binding Rossmann-like Domain"/>
    <property type="match status" value="1"/>
</dbReference>
<feature type="region of interest" description="Disordered" evidence="8">
    <location>
        <begin position="214"/>
        <end position="298"/>
    </location>
</feature>
<dbReference type="InterPro" id="IPR029154">
    <property type="entry name" value="HIBADH-like_NADP-bd"/>
</dbReference>
<name>A0A1D2N4N3_ORCCI</name>
<dbReference type="PANTHER" id="PTHR43580:SF2">
    <property type="entry name" value="CYTOKINE-LIKE NUCLEAR FACTOR N-PAC"/>
    <property type="match status" value="1"/>
</dbReference>
<dbReference type="Proteomes" id="UP000094527">
    <property type="component" value="Unassembled WGS sequence"/>
</dbReference>
<dbReference type="SMART" id="SM00293">
    <property type="entry name" value="PWWP"/>
    <property type="match status" value="1"/>
</dbReference>
<comment type="similarity">
    <text evidence="2">Belongs to the HIBADH-related family. NP60 subfamily.</text>
</comment>
<dbReference type="AlphaFoldDB" id="A0A1D2N4N3"/>
<keyword evidence="11" id="KW-1185">Reference proteome</keyword>
<sequence>MDIALLRLFQRLPKTLLQIVTNFPAFGKASDKRYFLCAESSARTREDGSEKCERAPKLKPRSECAASRIVEEEETSYGAREFCLVYLLHNIAAKMKGWSPWPGKVCSPTPELMKSKSKTTNKNQYCIWFFGTNNYAWIEEHSIKDYEQYKDRLSKTCKNAAFKEACTAIEDYIARKAAGIDVDAELFPEPTPGSEMQEPITQDSSAELDDTFDETKEDNDLDESTVNEEETSTASTPQSKKRKSADDPISESPEKLSAPSQKKKKTSVRNGESFTKKRKAVSTTPVDGTTSFVKYPNHAPRRSAADMFLDRPSSFKPAREEGPLNVSAVSQYLKDKKVIPSKLKFGFLGLGIMGRGIVKNLLNSGHKVVVWNRSPDKCKDFIEAGAEQGMTPSDVVSSADITFSCVADPQASKDMVFGNCGVLQEIDTRKSYVEMTGIDAETSKDIEEAIAIKGGRYLEAQLQGSKQESEDGQLVILCSGDRSLYDDCLTAFSAMGKTSFFLNSNAGSSTKMNLVLQLIAGVMVSGLAEGMALADRVGLEMKDVMDVLALTSMSCPFINEKGSFMVDSQFPTRMPLQHMQKDLNLALGMGNSFEQPLPMAATANEVFKHARRLGYSEHDCAALYIRARF</sequence>
<evidence type="ECO:0000256" key="2">
    <source>
        <dbReference type="ARBA" id="ARBA00007598"/>
    </source>
</evidence>
<dbReference type="OrthoDB" id="21615at2759"/>
<dbReference type="Pfam" id="PF14833">
    <property type="entry name" value="NAD_binding_11"/>
    <property type="match status" value="1"/>
</dbReference>
<evidence type="ECO:0000256" key="3">
    <source>
        <dbReference type="ARBA" id="ARBA00022454"/>
    </source>
</evidence>
<dbReference type="SUPFAM" id="SSF63748">
    <property type="entry name" value="Tudor/PWWP/MBT"/>
    <property type="match status" value="1"/>
</dbReference>
<feature type="compositionally biased region" description="Polar residues" evidence="8">
    <location>
        <begin position="281"/>
        <end position="292"/>
    </location>
</feature>
<dbReference type="InterPro" id="IPR000313">
    <property type="entry name" value="PWWP_dom"/>
</dbReference>
<dbReference type="EMBL" id="LJIJ01000222">
    <property type="protein sequence ID" value="ODN00228.1"/>
    <property type="molecule type" value="Genomic_DNA"/>
</dbReference>
<evidence type="ECO:0000256" key="1">
    <source>
        <dbReference type="ARBA" id="ARBA00004286"/>
    </source>
</evidence>
<keyword evidence="3" id="KW-0158">Chromosome</keyword>
<dbReference type="InterPro" id="IPR013328">
    <property type="entry name" value="6PGD_dom2"/>
</dbReference>
<evidence type="ECO:0000256" key="6">
    <source>
        <dbReference type="ARBA" id="ARBA00078412"/>
    </source>
</evidence>
<dbReference type="PANTHER" id="PTHR43580">
    <property type="entry name" value="OXIDOREDUCTASE GLYR1-RELATED"/>
    <property type="match status" value="1"/>
</dbReference>
<evidence type="ECO:0000256" key="5">
    <source>
        <dbReference type="ARBA" id="ARBA00034140"/>
    </source>
</evidence>
<dbReference type="CDD" id="cd05836">
    <property type="entry name" value="PWWP_GLYR1"/>
    <property type="match status" value="1"/>
</dbReference>
<dbReference type="GO" id="GO:0000785">
    <property type="term" value="C:chromatin"/>
    <property type="evidence" value="ECO:0007669"/>
    <property type="project" value="TreeGrafter"/>
</dbReference>
<comment type="subcellular location">
    <subcellularLocation>
        <location evidence="1">Chromosome</location>
    </subcellularLocation>
</comment>
<feature type="region of interest" description="Disordered" evidence="8">
    <location>
        <begin position="185"/>
        <end position="204"/>
    </location>
</feature>
<dbReference type="InterPro" id="IPR006115">
    <property type="entry name" value="6PGDH_NADP-bd"/>
</dbReference>
<dbReference type="GO" id="GO:0050661">
    <property type="term" value="F:NADP binding"/>
    <property type="evidence" value="ECO:0007669"/>
    <property type="project" value="InterPro"/>
</dbReference>
<dbReference type="InterPro" id="IPR051265">
    <property type="entry name" value="HIBADH-related_NP60_sf"/>
</dbReference>
<dbReference type="OMA" id="QMISGIT"/>
<accession>A0A1D2N4N3</accession>
<dbReference type="STRING" id="48709.A0A1D2N4N3"/>
<dbReference type="SUPFAM" id="SSF48179">
    <property type="entry name" value="6-phosphogluconate dehydrogenase C-terminal domain-like"/>
    <property type="match status" value="1"/>
</dbReference>
<gene>
    <name evidence="10" type="ORF">Ocin01_06451</name>
</gene>
<feature type="domain" description="PWWP" evidence="9">
    <location>
        <begin position="87"/>
        <end position="138"/>
    </location>
</feature>
<dbReference type="Gene3D" id="2.30.30.140">
    <property type="match status" value="1"/>
</dbReference>
<dbReference type="GO" id="GO:0031491">
    <property type="term" value="F:nucleosome binding"/>
    <property type="evidence" value="ECO:0007669"/>
    <property type="project" value="TreeGrafter"/>
</dbReference>
<evidence type="ECO:0000313" key="10">
    <source>
        <dbReference type="EMBL" id="ODN00228.1"/>
    </source>
</evidence>